<dbReference type="InterPro" id="IPR010730">
    <property type="entry name" value="HET"/>
</dbReference>
<evidence type="ECO:0000259" key="1">
    <source>
        <dbReference type="Pfam" id="PF06985"/>
    </source>
</evidence>
<proteinExistence type="predicted"/>
<keyword evidence="3" id="KW-1185">Reference proteome</keyword>
<feature type="domain" description="Heterokaryon incompatibility" evidence="1">
    <location>
        <begin position="40"/>
        <end position="212"/>
    </location>
</feature>
<evidence type="ECO:0000313" key="2">
    <source>
        <dbReference type="EMBL" id="OCK78370.1"/>
    </source>
</evidence>
<name>A0A8E2E6N2_9PEZI</name>
<gene>
    <name evidence="2" type="ORF">K432DRAFT_444680</name>
</gene>
<accession>A0A8E2E6N2</accession>
<protein>
    <submittedName>
        <fullName evidence="2">HET-domain-containing protein</fullName>
    </submittedName>
</protein>
<dbReference type="PANTHER" id="PTHR24148">
    <property type="entry name" value="ANKYRIN REPEAT DOMAIN-CONTAINING PROTEIN 39 HOMOLOG-RELATED"/>
    <property type="match status" value="1"/>
</dbReference>
<sequence>MATYPYRLLRDNEIRLLEYLPTPNLSYRLVHVDLNSNPRYAALSYTWGYQNSPVPISVDSHQLRIQQNLHDALHRLRHDEKARHLWVDAICINQRNEVEKNQQIRKMGNIYENAQAVLVWLGNPQNADLARLAFEKINTLDKMYSSHLLKANRWTFRPLSSKPKPLETFLESISPPSREVWDAPGSSTHRAWQGISMVLTTHWWSRTWVCQEATVPEGRHYFVRNGTVIQPSTRVEFIYGWFSTTWPKLANTAEVGKHLAEFGDIDFGFMKQALNNFRMMMSIRALRFQSRELDFLTVLHDFADTLCGDPRDKIYAPLCLASSSARAKVIPDYHSHKELLHVCQDVAQYYLERHELEFLAFIANPGPLISSKEWPSWLPHWQRQPDCKNFGRFLYVPDQRQTGLVFSGSTTKVYNATKESSVIARIVGLKLEVRGFHCDRVTDVFRFEVIDGTNHFERALARCDPSGHGRYFTQENFRTVLARVTTADVEYDYFYERIIRRGMAFDINVMTVDPKRRLSKQHIEQYNKHAKSLLRACDGRCMIRTSRGYIGLAHETTEIGDDVFAFLGCQVLYTVRGLSNSNYEFRQT</sequence>
<organism evidence="2 3">
    <name type="scientific">Lepidopterella palustris CBS 459.81</name>
    <dbReference type="NCBI Taxonomy" id="1314670"/>
    <lineage>
        <taxon>Eukaryota</taxon>
        <taxon>Fungi</taxon>
        <taxon>Dikarya</taxon>
        <taxon>Ascomycota</taxon>
        <taxon>Pezizomycotina</taxon>
        <taxon>Dothideomycetes</taxon>
        <taxon>Pleosporomycetidae</taxon>
        <taxon>Mytilinidiales</taxon>
        <taxon>Argynnaceae</taxon>
        <taxon>Lepidopterella</taxon>
    </lineage>
</organism>
<dbReference type="OrthoDB" id="194358at2759"/>
<dbReference type="Proteomes" id="UP000250266">
    <property type="component" value="Unassembled WGS sequence"/>
</dbReference>
<dbReference type="Pfam" id="PF06985">
    <property type="entry name" value="HET"/>
    <property type="match status" value="1"/>
</dbReference>
<dbReference type="AlphaFoldDB" id="A0A8E2E6N2"/>
<dbReference type="PANTHER" id="PTHR24148:SF64">
    <property type="entry name" value="HETEROKARYON INCOMPATIBILITY DOMAIN-CONTAINING PROTEIN"/>
    <property type="match status" value="1"/>
</dbReference>
<dbReference type="InterPro" id="IPR052895">
    <property type="entry name" value="HetReg/Transcr_Mod"/>
</dbReference>
<reference evidence="2 3" key="1">
    <citation type="journal article" date="2016" name="Nat. Commun.">
        <title>Ectomycorrhizal ecology is imprinted in the genome of the dominant symbiotic fungus Cenococcum geophilum.</title>
        <authorList>
            <consortium name="DOE Joint Genome Institute"/>
            <person name="Peter M."/>
            <person name="Kohler A."/>
            <person name="Ohm R.A."/>
            <person name="Kuo A."/>
            <person name="Krutzmann J."/>
            <person name="Morin E."/>
            <person name="Arend M."/>
            <person name="Barry K.W."/>
            <person name="Binder M."/>
            <person name="Choi C."/>
            <person name="Clum A."/>
            <person name="Copeland A."/>
            <person name="Grisel N."/>
            <person name="Haridas S."/>
            <person name="Kipfer T."/>
            <person name="LaButti K."/>
            <person name="Lindquist E."/>
            <person name="Lipzen A."/>
            <person name="Maire R."/>
            <person name="Meier B."/>
            <person name="Mihaltcheva S."/>
            <person name="Molinier V."/>
            <person name="Murat C."/>
            <person name="Poggeler S."/>
            <person name="Quandt C.A."/>
            <person name="Sperisen C."/>
            <person name="Tritt A."/>
            <person name="Tisserant E."/>
            <person name="Crous P.W."/>
            <person name="Henrissat B."/>
            <person name="Nehls U."/>
            <person name="Egli S."/>
            <person name="Spatafora J.W."/>
            <person name="Grigoriev I.V."/>
            <person name="Martin F.M."/>
        </authorList>
    </citation>
    <scope>NUCLEOTIDE SEQUENCE [LARGE SCALE GENOMIC DNA]</scope>
    <source>
        <strain evidence="2 3">CBS 459.81</strain>
    </source>
</reference>
<evidence type="ECO:0000313" key="3">
    <source>
        <dbReference type="Proteomes" id="UP000250266"/>
    </source>
</evidence>
<dbReference type="EMBL" id="KV745064">
    <property type="protein sequence ID" value="OCK78370.1"/>
    <property type="molecule type" value="Genomic_DNA"/>
</dbReference>